<dbReference type="GO" id="GO:0004851">
    <property type="term" value="F:uroporphyrin-III C-methyltransferase activity"/>
    <property type="evidence" value="ECO:0007669"/>
    <property type="project" value="UniProtKB-EC"/>
</dbReference>
<keyword evidence="5 12" id="KW-0808">Transferase</keyword>
<organism evidence="12 13">
    <name type="scientific">Stieleria bergensis</name>
    <dbReference type="NCBI Taxonomy" id="2528025"/>
    <lineage>
        <taxon>Bacteria</taxon>
        <taxon>Pseudomonadati</taxon>
        <taxon>Planctomycetota</taxon>
        <taxon>Planctomycetia</taxon>
        <taxon>Pirellulales</taxon>
        <taxon>Pirellulaceae</taxon>
        <taxon>Stieleria</taxon>
    </lineage>
</organism>
<dbReference type="InterPro" id="IPR014777">
    <property type="entry name" value="4pyrrole_Mease_sub1"/>
</dbReference>
<dbReference type="Gene3D" id="3.40.1010.10">
    <property type="entry name" value="Cobalt-precorrin-4 Transmethylase, Domain 1"/>
    <property type="match status" value="1"/>
</dbReference>
<protein>
    <recommendedName>
        <fullName evidence="2">uroporphyrinogen-III C-methyltransferase</fullName>
        <ecNumber evidence="2">2.1.1.107</ecNumber>
    </recommendedName>
</protein>
<dbReference type="OrthoDB" id="9815856at2"/>
<dbReference type="InterPro" id="IPR035996">
    <property type="entry name" value="4pyrrol_Methylase_sf"/>
</dbReference>
<dbReference type="FunFam" id="3.40.1010.10:FF:000001">
    <property type="entry name" value="Siroheme synthase"/>
    <property type="match status" value="1"/>
</dbReference>
<evidence type="ECO:0000256" key="7">
    <source>
        <dbReference type="ARBA" id="ARBA00023244"/>
    </source>
</evidence>
<proteinExistence type="inferred from homology"/>
<dbReference type="Proteomes" id="UP000315003">
    <property type="component" value="Chromosome"/>
</dbReference>
<dbReference type="PANTHER" id="PTHR45790:SF3">
    <property type="entry name" value="S-ADENOSYL-L-METHIONINE-DEPENDENT UROPORPHYRINOGEN III METHYLTRANSFERASE, CHLOROPLASTIC"/>
    <property type="match status" value="1"/>
</dbReference>
<keyword evidence="4 12" id="KW-0489">Methyltransferase</keyword>
<dbReference type="InterPro" id="IPR000878">
    <property type="entry name" value="4pyrrol_Mease"/>
</dbReference>
<dbReference type="GO" id="GO:0032259">
    <property type="term" value="P:methylation"/>
    <property type="evidence" value="ECO:0007669"/>
    <property type="project" value="UniProtKB-KW"/>
</dbReference>
<comment type="pathway">
    <text evidence="8">Porphyrin-containing compound metabolism; siroheme biosynthesis; precorrin-2 from uroporphyrinogen III: step 1/1.</text>
</comment>
<dbReference type="GO" id="GO:0004852">
    <property type="term" value="F:uroporphyrinogen-III synthase activity"/>
    <property type="evidence" value="ECO:0007669"/>
    <property type="project" value="InterPro"/>
</dbReference>
<evidence type="ECO:0000256" key="6">
    <source>
        <dbReference type="ARBA" id="ARBA00022691"/>
    </source>
</evidence>
<dbReference type="PROSITE" id="PS00839">
    <property type="entry name" value="SUMT_1"/>
    <property type="match status" value="1"/>
</dbReference>
<reference evidence="12 13" key="1">
    <citation type="submission" date="2019-02" db="EMBL/GenBank/DDBJ databases">
        <title>Deep-cultivation of Planctomycetes and their phenomic and genomic characterization uncovers novel biology.</title>
        <authorList>
            <person name="Wiegand S."/>
            <person name="Jogler M."/>
            <person name="Boedeker C."/>
            <person name="Pinto D."/>
            <person name="Vollmers J."/>
            <person name="Rivas-Marin E."/>
            <person name="Kohn T."/>
            <person name="Peeters S.H."/>
            <person name="Heuer A."/>
            <person name="Rast P."/>
            <person name="Oberbeckmann S."/>
            <person name="Bunk B."/>
            <person name="Jeske O."/>
            <person name="Meyerdierks A."/>
            <person name="Storesund J.E."/>
            <person name="Kallscheuer N."/>
            <person name="Luecker S."/>
            <person name="Lage O.M."/>
            <person name="Pohl T."/>
            <person name="Merkel B.J."/>
            <person name="Hornburger P."/>
            <person name="Mueller R.-W."/>
            <person name="Bruemmer F."/>
            <person name="Labrenz M."/>
            <person name="Spormann A.M."/>
            <person name="Op den Camp H."/>
            <person name="Overmann J."/>
            <person name="Amann R."/>
            <person name="Jetten M.S.M."/>
            <person name="Mascher T."/>
            <person name="Medema M.H."/>
            <person name="Devos D.P."/>
            <person name="Kaster A.-K."/>
            <person name="Ovreas L."/>
            <person name="Rohde M."/>
            <person name="Galperin M.Y."/>
            <person name="Jogler C."/>
        </authorList>
    </citation>
    <scope>NUCLEOTIDE SEQUENCE [LARGE SCALE GENOMIC DNA]</scope>
    <source>
        <strain evidence="12 13">SV_7m_r</strain>
    </source>
</reference>
<dbReference type="PANTHER" id="PTHR45790">
    <property type="entry name" value="SIROHEME SYNTHASE-RELATED"/>
    <property type="match status" value="1"/>
</dbReference>
<dbReference type="CDD" id="cd11642">
    <property type="entry name" value="SUMT"/>
    <property type="match status" value="1"/>
</dbReference>
<dbReference type="FunFam" id="3.30.950.10:FF:000001">
    <property type="entry name" value="Siroheme synthase"/>
    <property type="match status" value="1"/>
</dbReference>
<feature type="domain" description="Tetrapyrrole biosynthesis uroporphyrinogen III synthase" evidence="11">
    <location>
        <begin position="270"/>
        <end position="496"/>
    </location>
</feature>
<dbReference type="SUPFAM" id="SSF69618">
    <property type="entry name" value="HemD-like"/>
    <property type="match status" value="1"/>
</dbReference>
<evidence type="ECO:0000256" key="9">
    <source>
        <dbReference type="ARBA" id="ARBA00060548"/>
    </source>
</evidence>
<keyword evidence="6" id="KW-0949">S-adenosyl-L-methionine</keyword>
<evidence type="ECO:0000259" key="10">
    <source>
        <dbReference type="Pfam" id="PF00590"/>
    </source>
</evidence>
<sequence length="511" mass="54815">MLPSVYLIGAGPGDPELITLRGARCLRQADVVLYDGLSNQQLLALAPQATGICVGKHGQSRIWTQEEIIAEMLQHVRAGRSVARLKGGDPAVFARTAEEVDALNEAGISYEIVPGITAALAAGSYAGIPITHRKVASAVALITGHEEPGKTQSALDWQALANFPGTLVVYMGVTTAKVWTDALISAGKDPLTPCALVRRCSHPDQETIHCTLEEIAACLTPASKFRPPVITIIGPVTSLADTMKWVDQRALHGQRIMVTRPAEQADATCQAIIALGGQPIRQPLIEVAPVDDPEDLDFAIDSLQSDAVIVFCSRNGVTAFFDRLFSLDLDARSLHGNRIAAIGRKTAEQLEQYGIVADLVPDDFSSTGLCDLLEEQFADHQESLPPILSIRASRGTDTLQQRLTAQGFEVQQLVAYQNRDVETIDASLHDMMRHHQIDWVTVTSSATANNLVRHFGDALNNTKLVAISATTAKTLADLGYPAAAIAEDSTVDTMIQAIVSAPLNSLERASS</sequence>
<dbReference type="AlphaFoldDB" id="A0A517SN30"/>
<keyword evidence="7" id="KW-0627">Porphyrin biosynthesis</keyword>
<dbReference type="Gene3D" id="3.30.950.10">
    <property type="entry name" value="Methyltransferase, Cobalt-precorrin-4 Transmethylase, Domain 2"/>
    <property type="match status" value="1"/>
</dbReference>
<dbReference type="Pfam" id="PF00590">
    <property type="entry name" value="TP_methylase"/>
    <property type="match status" value="1"/>
</dbReference>
<dbReference type="NCBIfam" id="TIGR01469">
    <property type="entry name" value="cobA_cysG_Cterm"/>
    <property type="match status" value="1"/>
</dbReference>
<dbReference type="InterPro" id="IPR006366">
    <property type="entry name" value="CobA/CysG_C"/>
</dbReference>
<evidence type="ECO:0000256" key="3">
    <source>
        <dbReference type="ARBA" id="ARBA00022573"/>
    </source>
</evidence>
<gene>
    <name evidence="12" type="primary">nasF</name>
    <name evidence="12" type="ORF">SV7mr_00110</name>
</gene>
<comment type="similarity">
    <text evidence="1">Belongs to the precorrin methyltransferase family.</text>
</comment>
<dbReference type="EC" id="2.1.1.107" evidence="2"/>
<dbReference type="GO" id="GO:0009236">
    <property type="term" value="P:cobalamin biosynthetic process"/>
    <property type="evidence" value="ECO:0007669"/>
    <property type="project" value="UniProtKB-KW"/>
</dbReference>
<dbReference type="RefSeq" id="WP_145268084.1">
    <property type="nucleotide sequence ID" value="NZ_CP036272.1"/>
</dbReference>
<keyword evidence="3" id="KW-0169">Cobalamin biosynthesis</keyword>
<evidence type="ECO:0000259" key="11">
    <source>
        <dbReference type="Pfam" id="PF02602"/>
    </source>
</evidence>
<comment type="pathway">
    <text evidence="9">Cofactor biosynthesis; adenosylcobalamin biosynthesis; precorrin-2 from uroporphyrinogen III: step 1/1.</text>
</comment>
<dbReference type="InterPro" id="IPR036108">
    <property type="entry name" value="4pyrrol_syn_uPrphyn_synt_sf"/>
</dbReference>
<dbReference type="InterPro" id="IPR014776">
    <property type="entry name" value="4pyrrole_Mease_sub2"/>
</dbReference>
<evidence type="ECO:0000256" key="5">
    <source>
        <dbReference type="ARBA" id="ARBA00022679"/>
    </source>
</evidence>
<keyword evidence="13" id="KW-1185">Reference proteome</keyword>
<dbReference type="NCBIfam" id="NF004790">
    <property type="entry name" value="PRK06136.1"/>
    <property type="match status" value="1"/>
</dbReference>
<evidence type="ECO:0000256" key="2">
    <source>
        <dbReference type="ARBA" id="ARBA00012162"/>
    </source>
</evidence>
<dbReference type="InterPro" id="IPR050161">
    <property type="entry name" value="Siro_Cobalamin_biosynth"/>
</dbReference>
<dbReference type="InterPro" id="IPR003754">
    <property type="entry name" value="4pyrrol_synth_uPrphyn_synth"/>
</dbReference>
<dbReference type="Pfam" id="PF02602">
    <property type="entry name" value="HEM4"/>
    <property type="match status" value="1"/>
</dbReference>
<evidence type="ECO:0000256" key="4">
    <source>
        <dbReference type="ARBA" id="ARBA00022603"/>
    </source>
</evidence>
<feature type="domain" description="Tetrapyrrole methylase" evidence="10">
    <location>
        <begin position="5"/>
        <end position="216"/>
    </location>
</feature>
<evidence type="ECO:0000256" key="8">
    <source>
        <dbReference type="ARBA" id="ARBA00025705"/>
    </source>
</evidence>
<dbReference type="InterPro" id="IPR003043">
    <property type="entry name" value="Uropor_MeTrfase_CS"/>
</dbReference>
<name>A0A517SN30_9BACT</name>
<dbReference type="Gene3D" id="3.40.50.10090">
    <property type="match status" value="2"/>
</dbReference>
<evidence type="ECO:0000313" key="12">
    <source>
        <dbReference type="EMBL" id="QDT57529.1"/>
    </source>
</evidence>
<evidence type="ECO:0000256" key="1">
    <source>
        <dbReference type="ARBA" id="ARBA00005879"/>
    </source>
</evidence>
<dbReference type="GO" id="GO:0019354">
    <property type="term" value="P:siroheme biosynthetic process"/>
    <property type="evidence" value="ECO:0007669"/>
    <property type="project" value="InterPro"/>
</dbReference>
<dbReference type="CDD" id="cd06578">
    <property type="entry name" value="HemD"/>
    <property type="match status" value="1"/>
</dbReference>
<evidence type="ECO:0000313" key="13">
    <source>
        <dbReference type="Proteomes" id="UP000315003"/>
    </source>
</evidence>
<dbReference type="SUPFAM" id="SSF53790">
    <property type="entry name" value="Tetrapyrrole methylase"/>
    <property type="match status" value="1"/>
</dbReference>
<accession>A0A517SN30</accession>
<dbReference type="EMBL" id="CP036272">
    <property type="protein sequence ID" value="QDT57529.1"/>
    <property type="molecule type" value="Genomic_DNA"/>
</dbReference>